<dbReference type="EMBL" id="CP010407">
    <property type="protein sequence ID" value="AJF66016.1"/>
    <property type="molecule type" value="Genomic_DNA"/>
</dbReference>
<dbReference type="EC" id="5.4.99.61" evidence="6"/>
<protein>
    <submittedName>
        <fullName evidence="6">Precorrin-8X methylmutase</fullName>
        <ecNumber evidence="6">5.4.99.61</ecNumber>
    </submittedName>
</protein>
<dbReference type="Gene3D" id="3.40.50.10230">
    <property type="entry name" value="Cobalamin biosynthesis CobH/CbiC, precorrin-8X methylmutase"/>
    <property type="match status" value="1"/>
</dbReference>
<dbReference type="STRING" id="362257.SVTN_18100"/>
<dbReference type="Pfam" id="PF02570">
    <property type="entry name" value="CbiC"/>
    <property type="match status" value="1"/>
</dbReference>
<dbReference type="UniPathway" id="UPA00148"/>
<keyword evidence="4 6" id="KW-0413">Isomerase</keyword>
<dbReference type="PANTHER" id="PTHR43588:SF1">
    <property type="entry name" value="COBALT-PRECORRIN-8 METHYLMUTASE"/>
    <property type="match status" value="1"/>
</dbReference>
<evidence type="ECO:0000256" key="4">
    <source>
        <dbReference type="ARBA" id="ARBA00023235"/>
    </source>
</evidence>
<feature type="domain" description="Cobalamin biosynthesis precorrin-8X methylmutase CobH/CbiC" evidence="5">
    <location>
        <begin position="10"/>
        <end position="205"/>
    </location>
</feature>
<evidence type="ECO:0000259" key="5">
    <source>
        <dbReference type="Pfam" id="PF02570"/>
    </source>
</evidence>
<comment type="pathway">
    <text evidence="1">Cofactor biosynthesis; adenosylcobalamin biosynthesis.</text>
</comment>
<organism evidence="6 7">
    <name type="scientific">Streptomyces vietnamensis</name>
    <dbReference type="NCBI Taxonomy" id="362257"/>
    <lineage>
        <taxon>Bacteria</taxon>
        <taxon>Bacillati</taxon>
        <taxon>Actinomycetota</taxon>
        <taxon>Actinomycetes</taxon>
        <taxon>Kitasatosporales</taxon>
        <taxon>Streptomycetaceae</taxon>
        <taxon>Streptomyces</taxon>
    </lineage>
</organism>
<dbReference type="AlphaFoldDB" id="A0A0B5I071"/>
<dbReference type="PANTHER" id="PTHR43588">
    <property type="entry name" value="COBALT-PRECORRIN-8 METHYLMUTASE"/>
    <property type="match status" value="1"/>
</dbReference>
<proteinExistence type="inferred from homology"/>
<keyword evidence="7" id="KW-1185">Reference proteome</keyword>
<comment type="similarity">
    <text evidence="2">Belongs to the CobH/CbiC family.</text>
</comment>
<dbReference type="SUPFAM" id="SSF63965">
    <property type="entry name" value="Precorrin-8X methylmutase CbiC/CobH"/>
    <property type="match status" value="1"/>
</dbReference>
<gene>
    <name evidence="6" type="primary">cobH</name>
    <name evidence="6" type="ORF">SVTN_18100</name>
</gene>
<dbReference type="GO" id="GO:0009236">
    <property type="term" value="P:cobalamin biosynthetic process"/>
    <property type="evidence" value="ECO:0007669"/>
    <property type="project" value="UniProtKB-UniPathway"/>
</dbReference>
<dbReference type="NCBIfam" id="NF006136">
    <property type="entry name" value="PRK08285.1"/>
    <property type="match status" value="1"/>
</dbReference>
<evidence type="ECO:0000256" key="1">
    <source>
        <dbReference type="ARBA" id="ARBA00004953"/>
    </source>
</evidence>
<sequence>MFDYEKDGTEIYRRSFATIRAEADLAGLPADVAQVAVRMIHACGMTDLVQDIAYSPGVVASARAALQAGAPILCDAQMVASGVTRKRLPADNEVLCALSDPAVPGLAAELGTTRSAAALELWRDRLEGSVVAIGNAPTALFHLLEMVAKGAGKPAAVLGIPVGFIGAAESKDALAENTLGLDYLVVRGRRGGSAMTAAAINALAHEAEIQA</sequence>
<dbReference type="HOGENOM" id="CLU_084703_0_0_11"/>
<reference evidence="6 7" key="1">
    <citation type="submission" date="2014-12" db="EMBL/GenBank/DDBJ databases">
        <title>Complete genome sequence of Streptomyces vietnamensis strain GIMV4.0001, a genetic manipulable producer of the benzoisochromanequinone antibiotic granaticin.</title>
        <authorList>
            <person name="Deng M.R."/>
            <person name="Guo J."/>
            <person name="Ma L.Y."/>
            <person name="Feng G.D."/>
            <person name="Mo C.Y."/>
            <person name="Zhu H.H."/>
        </authorList>
    </citation>
    <scope>NUCLEOTIDE SEQUENCE [LARGE SCALE GENOMIC DNA]</scope>
    <source>
        <strain evidence="7">GIMV4.0001</strain>
    </source>
</reference>
<evidence type="ECO:0000313" key="6">
    <source>
        <dbReference type="EMBL" id="AJF66016.1"/>
    </source>
</evidence>
<evidence type="ECO:0000256" key="2">
    <source>
        <dbReference type="ARBA" id="ARBA00009774"/>
    </source>
</evidence>
<accession>A0A0B5I071</accession>
<keyword evidence="3" id="KW-0169">Cobalamin biosynthesis</keyword>
<dbReference type="KEGG" id="svt:SVTN_18100"/>
<evidence type="ECO:0000313" key="7">
    <source>
        <dbReference type="Proteomes" id="UP000031774"/>
    </source>
</evidence>
<dbReference type="GO" id="GO:0016993">
    <property type="term" value="F:precorrin-8X methylmutase activity"/>
    <property type="evidence" value="ECO:0007669"/>
    <property type="project" value="UniProtKB-EC"/>
</dbReference>
<dbReference type="InterPro" id="IPR036588">
    <property type="entry name" value="CobH/CbiC_sf"/>
</dbReference>
<dbReference type="Proteomes" id="UP000031774">
    <property type="component" value="Chromosome"/>
</dbReference>
<evidence type="ECO:0000256" key="3">
    <source>
        <dbReference type="ARBA" id="ARBA00022573"/>
    </source>
</evidence>
<dbReference type="InterPro" id="IPR003722">
    <property type="entry name" value="Cbl_synth_CobH/CbiC"/>
</dbReference>
<name>A0A0B5I071_9ACTN</name>